<evidence type="ECO:0000313" key="10">
    <source>
        <dbReference type="WBParaSite" id="PTRK_0001761300.1"/>
    </source>
</evidence>
<dbReference type="InterPro" id="IPR001506">
    <property type="entry name" value="Peptidase_M12A"/>
</dbReference>
<feature type="domain" description="Peptidase M12A" evidence="8">
    <location>
        <begin position="21"/>
        <end position="224"/>
    </location>
</feature>
<evidence type="ECO:0000256" key="2">
    <source>
        <dbReference type="ARBA" id="ARBA00022723"/>
    </source>
</evidence>
<keyword evidence="9" id="KW-1185">Reference proteome</keyword>
<accession>A0A0N5A6I9</accession>
<feature type="signal peptide" evidence="7">
    <location>
        <begin position="1"/>
        <end position="20"/>
    </location>
</feature>
<evidence type="ECO:0000259" key="8">
    <source>
        <dbReference type="PROSITE" id="PS51864"/>
    </source>
</evidence>
<dbReference type="InterPro" id="IPR024079">
    <property type="entry name" value="MetalloPept_cat_dom_sf"/>
</dbReference>
<keyword evidence="1 7" id="KW-0645">Protease</keyword>
<evidence type="ECO:0000256" key="7">
    <source>
        <dbReference type="RuleBase" id="RU361183"/>
    </source>
</evidence>
<keyword evidence="4 7" id="KW-0862">Zinc</keyword>
<dbReference type="AlphaFoldDB" id="A0A0N5A6I9"/>
<evidence type="ECO:0000256" key="3">
    <source>
        <dbReference type="ARBA" id="ARBA00022801"/>
    </source>
</evidence>
<dbReference type="WBParaSite" id="PTRK_0001761300.1">
    <property type="protein sequence ID" value="PTRK_0001761300.1"/>
    <property type="gene ID" value="PTRK_0001761300"/>
</dbReference>
<name>A0A0N5A6I9_PARTI</name>
<keyword evidence="3 7" id="KW-0378">Hydrolase</keyword>
<dbReference type="PANTHER" id="PTHR10127:SF780">
    <property type="entry name" value="METALLOENDOPEPTIDASE"/>
    <property type="match status" value="1"/>
</dbReference>
<dbReference type="GO" id="GO:0006508">
    <property type="term" value="P:proteolysis"/>
    <property type="evidence" value="ECO:0007669"/>
    <property type="project" value="UniProtKB-KW"/>
</dbReference>
<reference evidence="10" key="1">
    <citation type="submission" date="2017-02" db="UniProtKB">
        <authorList>
            <consortium name="WormBaseParasite"/>
        </authorList>
    </citation>
    <scope>IDENTIFICATION</scope>
</reference>
<keyword evidence="2 7" id="KW-0479">Metal-binding</keyword>
<evidence type="ECO:0000256" key="5">
    <source>
        <dbReference type="ARBA" id="ARBA00023049"/>
    </source>
</evidence>
<dbReference type="Gene3D" id="3.40.390.10">
    <property type="entry name" value="Collagenase (Catalytic Domain)"/>
    <property type="match status" value="1"/>
</dbReference>
<evidence type="ECO:0000313" key="9">
    <source>
        <dbReference type="Proteomes" id="UP000038045"/>
    </source>
</evidence>
<dbReference type="EC" id="3.4.24.-" evidence="7"/>
<dbReference type="Proteomes" id="UP000038045">
    <property type="component" value="Unplaced"/>
</dbReference>
<dbReference type="Pfam" id="PF01400">
    <property type="entry name" value="Astacin"/>
    <property type="match status" value="1"/>
</dbReference>
<dbReference type="PANTHER" id="PTHR10127">
    <property type="entry name" value="DISCOIDIN, CUB, EGF, LAMININ , AND ZINC METALLOPROTEASE DOMAIN CONTAINING"/>
    <property type="match status" value="1"/>
</dbReference>
<sequence length="397" mass="45883">MLKLSFSVLILYCVVDVTVFQLIDNNSIWYTPIKYYSDDSSFYSYLKKIFDSISSQTCLNFKSTDSQEIKDGEQGIYFRKDDKETSITTIGPKYNKGPEPNIIKILKSDLSRPSYIQMFIHMTLGAVPENNRCDRDKYIKMNWTNIQVGSKGHFKINNFTCPFLKDLGYDYGSLTHTGSYDFAKDKHFPTIHSLNADKFYQKMMGQRDHATFHDYKLLNFLLCPHTCSSFQNNCLHGGYLNPRNCYECKCPYGLQGKICNETVSTRNFYLFYYYQQKGVSLYATFNKNEYQISDKYNFYIYITANQGSQILITHVKSKTGPSQYPCLPKLGHEFRYQADKGSMGVCVCGEYEEEFSLLTEDNFAIIKYHGIGLVHSIKFYYQATTTSKPPAVRIGRG</sequence>
<dbReference type="SUPFAM" id="SSF55486">
    <property type="entry name" value="Metalloproteases ('zincins'), catalytic domain"/>
    <property type="match status" value="1"/>
</dbReference>
<protein>
    <recommendedName>
        <fullName evidence="7">Metalloendopeptidase</fullName>
        <ecNumber evidence="7">3.4.24.-</ecNumber>
    </recommendedName>
</protein>
<dbReference type="PRINTS" id="PR00480">
    <property type="entry name" value="ASTACIN"/>
</dbReference>
<organism evidence="9 10">
    <name type="scientific">Parastrongyloides trichosuri</name>
    <name type="common">Possum-specific nematode worm</name>
    <dbReference type="NCBI Taxonomy" id="131310"/>
    <lineage>
        <taxon>Eukaryota</taxon>
        <taxon>Metazoa</taxon>
        <taxon>Ecdysozoa</taxon>
        <taxon>Nematoda</taxon>
        <taxon>Chromadorea</taxon>
        <taxon>Rhabditida</taxon>
        <taxon>Tylenchina</taxon>
        <taxon>Panagrolaimomorpha</taxon>
        <taxon>Strongyloidoidea</taxon>
        <taxon>Strongyloididae</taxon>
        <taxon>Parastrongyloides</taxon>
    </lineage>
</organism>
<comment type="cofactor">
    <cofactor evidence="7">
        <name>Zn(2+)</name>
        <dbReference type="ChEBI" id="CHEBI:29105"/>
    </cofactor>
    <text evidence="7">Binds 1 zinc ion per subunit.</text>
</comment>
<evidence type="ECO:0000256" key="1">
    <source>
        <dbReference type="ARBA" id="ARBA00022670"/>
    </source>
</evidence>
<proteinExistence type="predicted"/>
<evidence type="ECO:0000256" key="4">
    <source>
        <dbReference type="ARBA" id="ARBA00022833"/>
    </source>
</evidence>
<evidence type="ECO:0000256" key="6">
    <source>
        <dbReference type="PROSITE-ProRule" id="PRU01211"/>
    </source>
</evidence>
<keyword evidence="7" id="KW-0732">Signal</keyword>
<dbReference type="GO" id="GO:0046872">
    <property type="term" value="F:metal ion binding"/>
    <property type="evidence" value="ECO:0007669"/>
    <property type="project" value="UniProtKB-KW"/>
</dbReference>
<feature type="chain" id="PRO_5005733326" description="Metalloendopeptidase" evidence="7">
    <location>
        <begin position="21"/>
        <end position="397"/>
    </location>
</feature>
<dbReference type="GO" id="GO:0004222">
    <property type="term" value="F:metalloendopeptidase activity"/>
    <property type="evidence" value="ECO:0007669"/>
    <property type="project" value="UniProtKB-UniRule"/>
</dbReference>
<comment type="caution">
    <text evidence="6">Lacks conserved residue(s) required for the propagation of feature annotation.</text>
</comment>
<keyword evidence="5 7" id="KW-0482">Metalloprotease</keyword>
<dbReference type="PROSITE" id="PS51864">
    <property type="entry name" value="ASTACIN"/>
    <property type="match status" value="1"/>
</dbReference>